<dbReference type="AlphaFoldDB" id="A0A5D8YSK5"/>
<dbReference type="NCBIfam" id="TIGR01643">
    <property type="entry name" value="YD_repeat_2x"/>
    <property type="match status" value="4"/>
</dbReference>
<feature type="non-terminal residue" evidence="3">
    <location>
        <position position="1022"/>
    </location>
</feature>
<name>A0A5D8YSK5_9GAMM</name>
<evidence type="ECO:0000313" key="4">
    <source>
        <dbReference type="Proteomes" id="UP000323164"/>
    </source>
</evidence>
<reference evidence="3 4" key="1">
    <citation type="submission" date="2019-08" db="EMBL/GenBank/DDBJ databases">
        <title>Draft genome sequence of Lysobacter sp. UKS-15.</title>
        <authorList>
            <person name="Im W.-T."/>
        </authorList>
    </citation>
    <scope>NUCLEOTIDE SEQUENCE [LARGE SCALE GENOMIC DNA]</scope>
    <source>
        <strain evidence="3 4">UKS-15</strain>
    </source>
</reference>
<dbReference type="PANTHER" id="PTHR32305:SF15">
    <property type="entry name" value="PROTEIN RHSA-RELATED"/>
    <property type="match status" value="1"/>
</dbReference>
<dbReference type="InterPro" id="IPR050708">
    <property type="entry name" value="T6SS_VgrG/RHS"/>
</dbReference>
<dbReference type="Gene3D" id="2.180.10.10">
    <property type="entry name" value="RHS repeat-associated core"/>
    <property type="match status" value="2"/>
</dbReference>
<dbReference type="OrthoDB" id="9816400at2"/>
<dbReference type="EMBL" id="VTRV01000206">
    <property type="protein sequence ID" value="TZF83304.1"/>
    <property type="molecule type" value="Genomic_DNA"/>
</dbReference>
<sequence>MTRRIGSGAGTRRSSKLRRGTHIPSRPFLGEQGSAGISFFGGSTLMGFLRLFTWALSPRAVPLAPCDFDSGSTTGHAYLSTRVSAKRRIWPRGTRVHEIIHGSAACRSKGPQEITSSSHLQRIDSTTNDARVGSTAKTERGRFTARRLCQSLSITTLFFCAAPSWAADDTVTYVGPGGYAGSANGGTSEACYVPGAEGRTLQEVATRANANNNAVTGSACWSTCRNPTTLDSVDPVRLTYTLQSVCTGGKYTFGVTPIQNPKKSCPATGGNPCNLATGAKLQTETDYIDPAAEGLDFRREYNSYSPNLYPGILGTYWGASVERHAARFTGTVDVATVRSVSVQFVRANGQLLTFNFDPSSAKWVSDPDVTEVLEETVDAQGMHTGWKLYTKPGAAYEAYDSAGHYIAHVDSSGRTVAFVYDVDGNLVEVRSEKGRKLSLEYLQGKLARVRTPEGTSIVYQYNANGMLEKVLYPDLTPADDTDNPYRKYLYESNVGNYLLTGIVDEIGNRYATWDYDASARAILSVHGPSDSGVDRTTFSYGPSLTTTVTSPLGASSTASFIPVFGLPRISTVSSPCPTCSGAAFRTVSYDSNGYPDVTEAFDGTLTDHDFNAAGQQTQRIDAKNDTAGNKRTTQTDWNASLAVPAERRVYNASATLVAKTDWTYNGRGQPLTSTQTDPATGTARTSTITYCEQPDVDAGTCPRIGLVTKLDGPRTDVSDIATYTYRMADAVGCDTAPTTCAYRRGDLWKVTNAKGQVVETLAYDGAGRPLSMKDANGVVTDLEYSARGWLTASKIRGADASSETDDVVTRMDYYPTGLVQKVTQPDGTWTAFEYDAAQRLTAVSNNVGDRVEYTLDNAGNRVKEDTKDASGNLRRTLSRVYNQLGQMQAANDAYGYATTMTYDASGNADIVKDAKGRLTDNDNDPLNRLVRTLQDTAGIKAETKFGYDALDNLTAVVDPKGLTTGYTYNGLGDLTKLVSPDTGTTAYTYDSAGNLKSKLDARGSTKQATYAYDVLNRLTGVS</sequence>
<gene>
    <name evidence="3" type="ORF">FW784_13130</name>
</gene>
<dbReference type="Pfam" id="PF20148">
    <property type="entry name" value="DUF6531"/>
    <property type="match status" value="1"/>
</dbReference>
<dbReference type="InterPro" id="IPR006530">
    <property type="entry name" value="YD"/>
</dbReference>
<feature type="region of interest" description="Disordered" evidence="1">
    <location>
        <begin position="108"/>
        <end position="138"/>
    </location>
</feature>
<evidence type="ECO:0000313" key="3">
    <source>
        <dbReference type="EMBL" id="TZF83304.1"/>
    </source>
</evidence>
<feature type="domain" description="DUF6531" evidence="2">
    <location>
        <begin position="270"/>
        <end position="354"/>
    </location>
</feature>
<dbReference type="InterPro" id="IPR045351">
    <property type="entry name" value="DUF6531"/>
</dbReference>
<comment type="caution">
    <text evidence="3">The sequence shown here is derived from an EMBL/GenBank/DDBJ whole genome shotgun (WGS) entry which is preliminary data.</text>
</comment>
<dbReference type="Proteomes" id="UP000323164">
    <property type="component" value="Unassembled WGS sequence"/>
</dbReference>
<accession>A0A5D8YSK5</accession>
<proteinExistence type="predicted"/>
<feature type="region of interest" description="Disordered" evidence="1">
    <location>
        <begin position="1"/>
        <end position="28"/>
    </location>
</feature>
<dbReference type="InterPro" id="IPR031325">
    <property type="entry name" value="RHS_repeat"/>
</dbReference>
<dbReference type="PANTHER" id="PTHR32305">
    <property type="match status" value="1"/>
</dbReference>
<protein>
    <submittedName>
        <fullName evidence="3">RHS repeat protein</fullName>
    </submittedName>
</protein>
<feature type="compositionally biased region" description="Polar residues" evidence="1">
    <location>
        <begin position="113"/>
        <end position="129"/>
    </location>
</feature>
<evidence type="ECO:0000256" key="1">
    <source>
        <dbReference type="SAM" id="MobiDB-lite"/>
    </source>
</evidence>
<dbReference type="Pfam" id="PF05593">
    <property type="entry name" value="RHS_repeat"/>
    <property type="match status" value="5"/>
</dbReference>
<organism evidence="3 4">
    <name type="scientific">Cognatilysobacter lacus</name>
    <dbReference type="NCBI Taxonomy" id="1643323"/>
    <lineage>
        <taxon>Bacteria</taxon>
        <taxon>Pseudomonadati</taxon>
        <taxon>Pseudomonadota</taxon>
        <taxon>Gammaproteobacteria</taxon>
        <taxon>Lysobacterales</taxon>
        <taxon>Lysobacteraceae</taxon>
        <taxon>Cognatilysobacter</taxon>
    </lineage>
</organism>
<evidence type="ECO:0000259" key="2">
    <source>
        <dbReference type="Pfam" id="PF20148"/>
    </source>
</evidence>
<keyword evidence="4" id="KW-1185">Reference proteome</keyword>